<proteinExistence type="predicted"/>
<dbReference type="InParanoid" id="A0A1X2H2H2"/>
<dbReference type="OrthoDB" id="2114940at2759"/>
<comment type="caution">
    <text evidence="1">The sequence shown here is derived from an EMBL/GenBank/DDBJ whole genome shotgun (WGS) entry which is preliminary data.</text>
</comment>
<evidence type="ECO:0000313" key="2">
    <source>
        <dbReference type="Proteomes" id="UP000242180"/>
    </source>
</evidence>
<name>A0A1X2H2H2_SYNRA</name>
<dbReference type="Proteomes" id="UP000242180">
    <property type="component" value="Unassembled WGS sequence"/>
</dbReference>
<keyword evidence="2" id="KW-1185">Reference proteome</keyword>
<accession>A0A1X2H2H2</accession>
<dbReference type="EMBL" id="MCGN01000010">
    <property type="protein sequence ID" value="ORY92007.1"/>
    <property type="molecule type" value="Genomic_DNA"/>
</dbReference>
<sequence>MGWFDWLRPSTNKADLDDIPTKTACYHIEGFLSCSYFHLATEVADRLSAKHPHVKSDVSAYIKQQWAQRSRELQEEFNTRHRTSPFIYEGCSASEHKMVGGYTEFAEHVRKTYKMNVPRD</sequence>
<reference evidence="1 2" key="1">
    <citation type="submission" date="2016-07" db="EMBL/GenBank/DDBJ databases">
        <title>Pervasive Adenine N6-methylation of Active Genes in Fungi.</title>
        <authorList>
            <consortium name="DOE Joint Genome Institute"/>
            <person name="Mondo S.J."/>
            <person name="Dannebaum R.O."/>
            <person name="Kuo R.C."/>
            <person name="Labutti K."/>
            <person name="Haridas S."/>
            <person name="Kuo A."/>
            <person name="Salamov A."/>
            <person name="Ahrendt S.R."/>
            <person name="Lipzen A."/>
            <person name="Sullivan W."/>
            <person name="Andreopoulos W.B."/>
            <person name="Clum A."/>
            <person name="Lindquist E."/>
            <person name="Daum C."/>
            <person name="Ramamoorthy G.K."/>
            <person name="Gryganskyi A."/>
            <person name="Culley D."/>
            <person name="Magnuson J.K."/>
            <person name="James T.Y."/>
            <person name="O'Malley M.A."/>
            <person name="Stajich J.E."/>
            <person name="Spatafora J.W."/>
            <person name="Visel A."/>
            <person name="Grigoriev I.V."/>
        </authorList>
    </citation>
    <scope>NUCLEOTIDE SEQUENCE [LARGE SCALE GENOMIC DNA]</scope>
    <source>
        <strain evidence="1 2">NRRL 2496</strain>
    </source>
</reference>
<protein>
    <submittedName>
        <fullName evidence="1">Uncharacterized protein</fullName>
    </submittedName>
</protein>
<gene>
    <name evidence="1" type="ORF">BCR43DRAFT_508146</name>
</gene>
<evidence type="ECO:0000313" key="1">
    <source>
        <dbReference type="EMBL" id="ORY92007.1"/>
    </source>
</evidence>
<organism evidence="1 2">
    <name type="scientific">Syncephalastrum racemosum</name>
    <name type="common">Filamentous fungus</name>
    <dbReference type="NCBI Taxonomy" id="13706"/>
    <lineage>
        <taxon>Eukaryota</taxon>
        <taxon>Fungi</taxon>
        <taxon>Fungi incertae sedis</taxon>
        <taxon>Mucoromycota</taxon>
        <taxon>Mucoromycotina</taxon>
        <taxon>Mucoromycetes</taxon>
        <taxon>Mucorales</taxon>
        <taxon>Syncephalastraceae</taxon>
        <taxon>Syncephalastrum</taxon>
    </lineage>
</organism>
<dbReference type="AlphaFoldDB" id="A0A1X2H2H2"/>
<dbReference type="OMA" id="SPFIYEG"/>